<evidence type="ECO:0000313" key="1">
    <source>
        <dbReference type="EMBL" id="SGY37996.1"/>
    </source>
</evidence>
<reference evidence="1 2" key="1">
    <citation type="submission" date="2016-11" db="EMBL/GenBank/DDBJ databases">
        <authorList>
            <person name="Jaros S."/>
            <person name="Januszkiewicz K."/>
            <person name="Wedrychowicz H."/>
        </authorList>
    </citation>
    <scope>NUCLEOTIDE SEQUENCE [LARGE SCALE GENOMIC DNA]</scope>
</reference>
<organism evidence="1 2">
    <name type="scientific">Microbotryum silenes-dioicae</name>
    <dbReference type="NCBI Taxonomy" id="796604"/>
    <lineage>
        <taxon>Eukaryota</taxon>
        <taxon>Fungi</taxon>
        <taxon>Dikarya</taxon>
        <taxon>Basidiomycota</taxon>
        <taxon>Pucciniomycotina</taxon>
        <taxon>Microbotryomycetes</taxon>
        <taxon>Microbotryales</taxon>
        <taxon>Microbotryaceae</taxon>
        <taxon>Microbotryum</taxon>
    </lineage>
</organism>
<gene>
    <name evidence="1" type="primary">BQ5605_C003g01937</name>
    <name evidence="1" type="ORF">BQ5605_C003G01937</name>
</gene>
<keyword evidence="2" id="KW-1185">Reference proteome</keyword>
<dbReference type="AlphaFoldDB" id="A0A2X0MM99"/>
<accession>A0A2X0MM99</accession>
<protein>
    <submittedName>
        <fullName evidence="1">BQ5605_C003g01937 protein</fullName>
    </submittedName>
</protein>
<sequence length="109" mass="12338">MRLAQSDLRLFIWDVEYKLTLVPKGYPDWKRVTAPTLETHTPFADETSPALDPTRLPTIGRRLVHPDEGSIHAMGTLVYRKTLDPVAIHYKIGKKTIILPSAHKPRPSS</sequence>
<dbReference type="Proteomes" id="UP000249464">
    <property type="component" value="Unassembled WGS sequence"/>
</dbReference>
<proteinExistence type="predicted"/>
<name>A0A2X0MM99_9BASI</name>
<evidence type="ECO:0000313" key="2">
    <source>
        <dbReference type="Proteomes" id="UP000249464"/>
    </source>
</evidence>
<dbReference type="EMBL" id="FQNC01000042">
    <property type="protein sequence ID" value="SGY37996.1"/>
    <property type="molecule type" value="Genomic_DNA"/>
</dbReference>